<dbReference type="OrthoDB" id="3823611at2"/>
<dbReference type="Proteomes" id="UP000245639">
    <property type="component" value="Unassembled WGS sequence"/>
</dbReference>
<feature type="transmembrane region" description="Helical" evidence="2">
    <location>
        <begin position="77"/>
        <end position="96"/>
    </location>
</feature>
<evidence type="ECO:0008006" key="5">
    <source>
        <dbReference type="Google" id="ProtNLM"/>
    </source>
</evidence>
<keyword evidence="2" id="KW-0472">Membrane</keyword>
<dbReference type="AlphaFoldDB" id="A0A2U1EUQ8"/>
<sequence>MTTAERGGRGAAVGLFRAVTVLHAAMTVVQALAAGAVLQASLAGFLVHQAVGGTLLLVAVAQVAVAVLAWRPGRLPPWPIAIAAGLVVGEVAQVALGFTGVLAVHVPLGVAIVGTAVALAVWAVRARPGPREGSVIAPAAPGTPPPHRAQRAPGAITG</sequence>
<evidence type="ECO:0000256" key="2">
    <source>
        <dbReference type="SAM" id="Phobius"/>
    </source>
</evidence>
<reference evidence="3 4" key="1">
    <citation type="submission" date="2018-04" db="EMBL/GenBank/DDBJ databases">
        <title>Genomic Encyclopedia of Type Strains, Phase IV (KMG-IV): sequencing the most valuable type-strain genomes for metagenomic binning, comparative biology and taxonomic classification.</title>
        <authorList>
            <person name="Goeker M."/>
        </authorList>
    </citation>
    <scope>NUCLEOTIDE SEQUENCE [LARGE SCALE GENOMIC DNA]</scope>
    <source>
        <strain evidence="3 4">DSM 45771</strain>
    </source>
</reference>
<feature type="transmembrane region" description="Helical" evidence="2">
    <location>
        <begin position="12"/>
        <end position="38"/>
    </location>
</feature>
<name>A0A2U1EUQ8_9PSEU</name>
<accession>A0A2U1EUQ8</accession>
<proteinExistence type="predicted"/>
<evidence type="ECO:0000256" key="1">
    <source>
        <dbReference type="SAM" id="MobiDB-lite"/>
    </source>
</evidence>
<feature type="transmembrane region" description="Helical" evidence="2">
    <location>
        <begin position="50"/>
        <end position="70"/>
    </location>
</feature>
<dbReference type="RefSeq" id="WP_116710785.1">
    <property type="nucleotide sequence ID" value="NZ_QEKW01000020.1"/>
</dbReference>
<feature type="region of interest" description="Disordered" evidence="1">
    <location>
        <begin position="134"/>
        <end position="158"/>
    </location>
</feature>
<evidence type="ECO:0000313" key="4">
    <source>
        <dbReference type="Proteomes" id="UP000245639"/>
    </source>
</evidence>
<gene>
    <name evidence="3" type="ORF">C8D89_1205</name>
</gene>
<keyword evidence="4" id="KW-1185">Reference proteome</keyword>
<comment type="caution">
    <text evidence="3">The sequence shown here is derived from an EMBL/GenBank/DDBJ whole genome shotgun (WGS) entry which is preliminary data.</text>
</comment>
<keyword evidence="2" id="KW-1133">Transmembrane helix</keyword>
<feature type="transmembrane region" description="Helical" evidence="2">
    <location>
        <begin position="102"/>
        <end position="124"/>
    </location>
</feature>
<keyword evidence="2" id="KW-0812">Transmembrane</keyword>
<dbReference type="EMBL" id="QEKW01000020">
    <property type="protein sequence ID" value="PVZ03649.1"/>
    <property type="molecule type" value="Genomic_DNA"/>
</dbReference>
<evidence type="ECO:0000313" key="3">
    <source>
        <dbReference type="EMBL" id="PVZ03649.1"/>
    </source>
</evidence>
<organism evidence="3 4">
    <name type="scientific">Actinomycetospora cinnamomea</name>
    <dbReference type="NCBI Taxonomy" id="663609"/>
    <lineage>
        <taxon>Bacteria</taxon>
        <taxon>Bacillati</taxon>
        <taxon>Actinomycetota</taxon>
        <taxon>Actinomycetes</taxon>
        <taxon>Pseudonocardiales</taxon>
        <taxon>Pseudonocardiaceae</taxon>
        <taxon>Actinomycetospora</taxon>
    </lineage>
</organism>
<protein>
    <recommendedName>
        <fullName evidence="5">Integral membrane protein</fullName>
    </recommendedName>
</protein>